<dbReference type="InterPro" id="IPR052895">
    <property type="entry name" value="HetReg/Transcr_Mod"/>
</dbReference>
<dbReference type="Proteomes" id="UP000007129">
    <property type="component" value="Unassembled WGS sequence"/>
</dbReference>
<protein>
    <recommendedName>
        <fullName evidence="3">Heterokaryon incompatibility domain-containing protein</fullName>
    </recommendedName>
</protein>
<dbReference type="HOGENOM" id="CLU_1409018_0_0_1"/>
<dbReference type="EMBL" id="AHHD01000090">
    <property type="protein sequence ID" value="EKG20293.1"/>
    <property type="molecule type" value="Genomic_DNA"/>
</dbReference>
<reference evidence="1 2" key="1">
    <citation type="journal article" date="2012" name="BMC Genomics">
        <title>Tools to kill: Genome of one of the most destructive plant pathogenic fungi Macrophomina phaseolina.</title>
        <authorList>
            <person name="Islam M.S."/>
            <person name="Haque M.S."/>
            <person name="Islam M.M."/>
            <person name="Emdad E.M."/>
            <person name="Halim A."/>
            <person name="Hossen Q.M.M."/>
            <person name="Hossain M.Z."/>
            <person name="Ahmed B."/>
            <person name="Rahim S."/>
            <person name="Rahman M.S."/>
            <person name="Alam M.M."/>
            <person name="Hou S."/>
            <person name="Wan X."/>
            <person name="Saito J.A."/>
            <person name="Alam M."/>
        </authorList>
    </citation>
    <scope>NUCLEOTIDE SEQUENCE [LARGE SCALE GENOMIC DNA]</scope>
    <source>
        <strain evidence="1 2">MS6</strain>
    </source>
</reference>
<dbReference type="PANTHER" id="PTHR24148">
    <property type="entry name" value="ANKYRIN REPEAT DOMAIN-CONTAINING PROTEIN 39 HOMOLOG-RELATED"/>
    <property type="match status" value="1"/>
</dbReference>
<accession>K2RZX2</accession>
<comment type="caution">
    <text evidence="1">The sequence shown here is derived from an EMBL/GenBank/DDBJ whole genome shotgun (WGS) entry which is preliminary data.</text>
</comment>
<evidence type="ECO:0008006" key="3">
    <source>
        <dbReference type="Google" id="ProtNLM"/>
    </source>
</evidence>
<dbReference type="OrthoDB" id="2157530at2759"/>
<dbReference type="AlphaFoldDB" id="K2RZX2"/>
<evidence type="ECO:0000313" key="1">
    <source>
        <dbReference type="EMBL" id="EKG20293.1"/>
    </source>
</evidence>
<evidence type="ECO:0000313" key="2">
    <source>
        <dbReference type="Proteomes" id="UP000007129"/>
    </source>
</evidence>
<organism evidence="1 2">
    <name type="scientific">Macrophomina phaseolina (strain MS6)</name>
    <name type="common">Charcoal rot fungus</name>
    <dbReference type="NCBI Taxonomy" id="1126212"/>
    <lineage>
        <taxon>Eukaryota</taxon>
        <taxon>Fungi</taxon>
        <taxon>Dikarya</taxon>
        <taxon>Ascomycota</taxon>
        <taxon>Pezizomycotina</taxon>
        <taxon>Dothideomycetes</taxon>
        <taxon>Dothideomycetes incertae sedis</taxon>
        <taxon>Botryosphaeriales</taxon>
        <taxon>Botryosphaeriaceae</taxon>
        <taxon>Macrophomina</taxon>
    </lineage>
</organism>
<proteinExistence type="predicted"/>
<dbReference type="STRING" id="1126212.K2RZX2"/>
<gene>
    <name evidence="1" type="ORF">MPH_02411</name>
</gene>
<name>K2RZX2_MACPH</name>
<dbReference type="PANTHER" id="PTHR24148:SF64">
    <property type="entry name" value="HETEROKARYON INCOMPATIBILITY DOMAIN-CONTAINING PROTEIN"/>
    <property type="match status" value="1"/>
</dbReference>
<sequence length="193" mass="21831">MLARANGNFNKTPCFEVDPQTCLAKSVAAFFKPFIDELDYLLSEDWWKRVWIVQEADVSPRVVFAYASERPPIPVWQRAYAWYKQHSAGCCRIHIPQMRHSLADTRLLNILAVCMERLDRVLSARAGVRSGEEVSLYRLRYNFNMQQATDRRDLIYGLLGLVNDWGSVAPITPDYSKATSPSVLACGVGDGGN</sequence>
<dbReference type="VEuPathDB" id="FungiDB:MPH_02411"/>
<dbReference type="InParanoid" id="K2RZX2"/>